<feature type="compositionally biased region" description="Low complexity" evidence="8">
    <location>
        <begin position="135"/>
        <end position="153"/>
    </location>
</feature>
<keyword evidence="7" id="KW-0539">Nucleus</keyword>
<name>A0A9P8CUU5_MORAP</name>
<dbReference type="InterPro" id="IPR004827">
    <property type="entry name" value="bZIP"/>
</dbReference>
<dbReference type="PROSITE" id="PS50217">
    <property type="entry name" value="BZIP"/>
    <property type="match status" value="1"/>
</dbReference>
<organism evidence="10 11">
    <name type="scientific">Mortierella alpina</name>
    <name type="common">Oleaginous fungus</name>
    <name type="synonym">Mortierella renispora</name>
    <dbReference type="NCBI Taxonomy" id="64518"/>
    <lineage>
        <taxon>Eukaryota</taxon>
        <taxon>Fungi</taxon>
        <taxon>Fungi incertae sedis</taxon>
        <taxon>Mucoromycota</taxon>
        <taxon>Mortierellomycotina</taxon>
        <taxon>Mortierellomycetes</taxon>
        <taxon>Mortierellales</taxon>
        <taxon>Mortierellaceae</taxon>
        <taxon>Mortierella</taxon>
    </lineage>
</organism>
<feature type="region of interest" description="Disordered" evidence="8">
    <location>
        <begin position="135"/>
        <end position="172"/>
    </location>
</feature>
<evidence type="ECO:0000256" key="3">
    <source>
        <dbReference type="ARBA" id="ARBA00023015"/>
    </source>
</evidence>
<evidence type="ECO:0000313" key="10">
    <source>
        <dbReference type="EMBL" id="KAG9320227.1"/>
    </source>
</evidence>
<evidence type="ECO:0000256" key="2">
    <source>
        <dbReference type="ARBA" id="ARBA00007163"/>
    </source>
</evidence>
<feature type="domain" description="BZIP" evidence="9">
    <location>
        <begin position="167"/>
        <end position="230"/>
    </location>
</feature>
<keyword evidence="6" id="KW-0834">Unfolded protein response</keyword>
<gene>
    <name evidence="10" type="ORF">KVV02_005146</name>
</gene>
<dbReference type="Pfam" id="PF07716">
    <property type="entry name" value="bZIP_2"/>
    <property type="match status" value="1"/>
</dbReference>
<dbReference type="SUPFAM" id="SSF57959">
    <property type="entry name" value="Leucine zipper domain"/>
    <property type="match status" value="1"/>
</dbReference>
<comment type="caution">
    <text evidence="10">The sequence shown here is derived from an EMBL/GenBank/DDBJ whole genome shotgun (WGS) entry which is preliminary data.</text>
</comment>
<proteinExistence type="inferred from homology"/>
<evidence type="ECO:0000256" key="4">
    <source>
        <dbReference type="ARBA" id="ARBA00023125"/>
    </source>
</evidence>
<keyword evidence="4" id="KW-0238">DNA-binding</keyword>
<protein>
    <recommendedName>
        <fullName evidence="9">BZIP domain-containing protein</fullName>
    </recommendedName>
</protein>
<evidence type="ECO:0000256" key="8">
    <source>
        <dbReference type="SAM" id="MobiDB-lite"/>
    </source>
</evidence>
<dbReference type="Gene3D" id="1.20.5.170">
    <property type="match status" value="1"/>
</dbReference>
<evidence type="ECO:0000256" key="7">
    <source>
        <dbReference type="ARBA" id="ARBA00023242"/>
    </source>
</evidence>
<evidence type="ECO:0000256" key="6">
    <source>
        <dbReference type="ARBA" id="ARBA00023230"/>
    </source>
</evidence>
<feature type="region of interest" description="Disordered" evidence="8">
    <location>
        <begin position="71"/>
        <end position="93"/>
    </location>
</feature>
<comment type="similarity">
    <text evidence="2">Belongs to the bZIP family.</text>
</comment>
<sequence length="530" mass="57799">MFSTTLSPLPDMVAHASSADAPFDSEVSTADLDSEAFATTPSAPTPSSPSSSAEAIQLDLLSQLMDTDLTTTTASNTDNNSATSTSTSTSTSTLLSDHSIIAMASTSSSSAWAHSPSISPMVLKLESPVLATLAAPASKSKATSSASSTAASSSRKRPSTAEPMDKEAKARERVLRNRAAAQESRDKKRKYVSEIEASNESLQQENCHLLKRLKTVESDNLALSQRLETLTAQFAQMQQLLTQSLKQNQPGAGFCQSAVLAKKDEMSCPPTGTLTNSPQQKLAPQGNPHTTTLMQAPPARSTKHRPVYSMTMKTSMSKLTSPNREARLLDPSAAQTRMETSCRPSCNNNRCRNRALTLSSSAAASFQQARTFQLQAATFQLSMMLFLSTILPQLMLNFSTLFLTSTGARSSNPRQRPQPLLRPQEQRLQQAVLSFIRQLSSSRRSNAETVHLQRHRRPNRFDPRTPRLRSKTIQDNISSLDKTVMDKIVTEARLGHMEVARALLVKALLTSRFNLGNNSIKGLLFTLRKK</sequence>
<dbReference type="SMART" id="SM00338">
    <property type="entry name" value="BRLZ"/>
    <property type="match status" value="1"/>
</dbReference>
<dbReference type="PANTHER" id="PTHR46714:SF6">
    <property type="entry name" value="TRANSCRIPTIONAL ACTIVATOR HAC1"/>
    <property type="match status" value="1"/>
</dbReference>
<dbReference type="EMBL" id="JAIFTL010000313">
    <property type="protein sequence ID" value="KAG9320227.1"/>
    <property type="molecule type" value="Genomic_DNA"/>
</dbReference>
<comment type="subcellular location">
    <subcellularLocation>
        <location evidence="1">Nucleus</location>
    </subcellularLocation>
</comment>
<dbReference type="InterPro" id="IPR044280">
    <property type="entry name" value="Hac1/HY5"/>
</dbReference>
<dbReference type="PANTHER" id="PTHR46714">
    <property type="entry name" value="TRANSCRIPTIONAL ACTIVATOR HAC1"/>
    <property type="match status" value="1"/>
</dbReference>
<dbReference type="GO" id="GO:0000981">
    <property type="term" value="F:DNA-binding transcription factor activity, RNA polymerase II-specific"/>
    <property type="evidence" value="ECO:0007669"/>
    <property type="project" value="InterPro"/>
</dbReference>
<keyword evidence="3" id="KW-0805">Transcription regulation</keyword>
<evidence type="ECO:0000259" key="9">
    <source>
        <dbReference type="PROSITE" id="PS50217"/>
    </source>
</evidence>
<dbReference type="PROSITE" id="PS00036">
    <property type="entry name" value="BZIP_BASIC"/>
    <property type="match status" value="1"/>
</dbReference>
<evidence type="ECO:0000256" key="5">
    <source>
        <dbReference type="ARBA" id="ARBA00023163"/>
    </source>
</evidence>
<dbReference type="AlphaFoldDB" id="A0A9P8CUU5"/>
<dbReference type="GO" id="GO:0003677">
    <property type="term" value="F:DNA binding"/>
    <property type="evidence" value="ECO:0007669"/>
    <property type="project" value="UniProtKB-KW"/>
</dbReference>
<evidence type="ECO:0000256" key="1">
    <source>
        <dbReference type="ARBA" id="ARBA00004123"/>
    </source>
</evidence>
<dbReference type="GO" id="GO:0006986">
    <property type="term" value="P:response to unfolded protein"/>
    <property type="evidence" value="ECO:0007669"/>
    <property type="project" value="UniProtKB-KW"/>
</dbReference>
<dbReference type="CDD" id="cd14686">
    <property type="entry name" value="bZIP"/>
    <property type="match status" value="1"/>
</dbReference>
<evidence type="ECO:0000313" key="11">
    <source>
        <dbReference type="Proteomes" id="UP000717515"/>
    </source>
</evidence>
<keyword evidence="5" id="KW-0804">Transcription</keyword>
<dbReference type="Proteomes" id="UP000717515">
    <property type="component" value="Unassembled WGS sequence"/>
</dbReference>
<reference evidence="10" key="1">
    <citation type="submission" date="2021-07" db="EMBL/GenBank/DDBJ databases">
        <title>Draft genome of Mortierella alpina, strain LL118, isolated from an aspen leaf litter sample.</title>
        <authorList>
            <person name="Yang S."/>
            <person name="Vinatzer B.A."/>
        </authorList>
    </citation>
    <scope>NUCLEOTIDE SEQUENCE</scope>
    <source>
        <strain evidence="10">LL118</strain>
    </source>
</reference>
<accession>A0A9P8CUU5</accession>
<feature type="region of interest" description="Disordered" evidence="8">
    <location>
        <begin position="446"/>
        <end position="466"/>
    </location>
</feature>
<dbReference type="GO" id="GO:0045944">
    <property type="term" value="P:positive regulation of transcription by RNA polymerase II"/>
    <property type="evidence" value="ECO:0007669"/>
    <property type="project" value="InterPro"/>
</dbReference>
<dbReference type="InterPro" id="IPR046347">
    <property type="entry name" value="bZIP_sf"/>
</dbReference>
<feature type="region of interest" description="Disordered" evidence="8">
    <location>
        <begin position="24"/>
        <end position="53"/>
    </location>
</feature>
<feature type="compositionally biased region" description="Basic and acidic residues" evidence="8">
    <location>
        <begin position="163"/>
        <end position="172"/>
    </location>
</feature>
<dbReference type="GO" id="GO:0005634">
    <property type="term" value="C:nucleus"/>
    <property type="evidence" value="ECO:0007669"/>
    <property type="project" value="UniProtKB-SubCell"/>
</dbReference>